<name>A0A4Y5P1D8_9CAUD</name>
<dbReference type="Gene3D" id="2.30.31.10">
    <property type="entry name" value="Transcriptional Coactivator Pc4, Chain A"/>
    <property type="match status" value="1"/>
</dbReference>
<dbReference type="InterPro" id="IPR009044">
    <property type="entry name" value="ssDNA-bd_transcriptional_reg"/>
</dbReference>
<dbReference type="GO" id="GO:0006355">
    <property type="term" value="P:regulation of DNA-templated transcription"/>
    <property type="evidence" value="ECO:0007669"/>
    <property type="project" value="InterPro"/>
</dbReference>
<proteinExistence type="predicted"/>
<evidence type="ECO:0000313" key="3">
    <source>
        <dbReference type="Proteomes" id="UP000308921"/>
    </source>
</evidence>
<keyword evidence="3" id="KW-1185">Reference proteome</keyword>
<dbReference type="Proteomes" id="UP000308921">
    <property type="component" value="Segment"/>
</dbReference>
<sequence length="102" mass="11717">MDQDGKANQDYEGHTDEQSVVLWSKTDGQELRLTVSEFRGELYLGVRLWLLGIDDEWFPTKSGFSVPYNLFTTSKMFSALSELLSTSEVLEEVKQHLEKPKD</sequence>
<dbReference type="InterPro" id="IPR003173">
    <property type="entry name" value="PC4_C"/>
</dbReference>
<protein>
    <submittedName>
        <fullName evidence="2">Putative transcriptional coactivator</fullName>
    </submittedName>
</protein>
<feature type="domain" description="Transcriptional coactivator p15 (PC4) C-terminal" evidence="1">
    <location>
        <begin position="28"/>
        <end position="68"/>
    </location>
</feature>
<evidence type="ECO:0000259" key="1">
    <source>
        <dbReference type="Pfam" id="PF02229"/>
    </source>
</evidence>
<evidence type="ECO:0000313" key="2">
    <source>
        <dbReference type="EMBL" id="QCW23780.1"/>
    </source>
</evidence>
<organism evidence="2 3">
    <name type="scientific">Pantoea phage vB_PagS_AAS21</name>
    <dbReference type="NCBI Taxonomy" id="2575261"/>
    <lineage>
        <taxon>Viruses</taxon>
        <taxon>Duplodnaviria</taxon>
        <taxon>Heunggongvirae</taxon>
        <taxon>Uroviricota</taxon>
        <taxon>Caudoviricetes</taxon>
        <taxon>Demerecviridae</taxon>
        <taxon>Keyvirus</taxon>
        <taxon>Keyvirus AAS21</taxon>
    </lineage>
</organism>
<accession>A0A4Y5P1D8</accession>
<gene>
    <name evidence="2" type="ORF">AAS21_gp042</name>
</gene>
<dbReference type="Pfam" id="PF02229">
    <property type="entry name" value="PC4"/>
    <property type="match status" value="1"/>
</dbReference>
<dbReference type="SUPFAM" id="SSF54447">
    <property type="entry name" value="ssDNA-binding transcriptional regulator domain"/>
    <property type="match status" value="1"/>
</dbReference>
<dbReference type="GO" id="GO:0003677">
    <property type="term" value="F:DNA binding"/>
    <property type="evidence" value="ECO:0007669"/>
    <property type="project" value="InterPro"/>
</dbReference>
<reference evidence="2 3" key="1">
    <citation type="submission" date="2019-04" db="EMBL/GenBank/DDBJ databases">
        <title>Complete genome sequence of Pantoea bacteriophage vB_PagS_AAS21.</title>
        <authorList>
            <person name="Truncaite L."/>
            <person name="Simoliuniene M."/>
            <person name="Zajanckauskaite A."/>
            <person name="Meskys R."/>
            <person name="Simoliunas E."/>
        </authorList>
    </citation>
    <scope>NUCLEOTIDE SEQUENCE [LARGE SCALE GENOMIC DNA]</scope>
</reference>
<dbReference type="EMBL" id="MK770119">
    <property type="protein sequence ID" value="QCW23780.1"/>
    <property type="molecule type" value="Genomic_DNA"/>
</dbReference>